<dbReference type="EMBL" id="JAQLUK010000060">
    <property type="protein sequence ID" value="MDB2294168.1"/>
    <property type="molecule type" value="Genomic_DNA"/>
</dbReference>
<evidence type="ECO:0000313" key="2">
    <source>
        <dbReference type="Proteomes" id="UP001210528"/>
    </source>
</evidence>
<reference evidence="1 2" key="1">
    <citation type="submission" date="2023-01" db="EMBL/GenBank/DDBJ databases">
        <title>Halorubrum ezzemoulense from Santa Pola, Spain.</title>
        <authorList>
            <person name="Feng Y."/>
            <person name="Louyakis A.S."/>
            <person name="Gogarten J.P."/>
        </authorList>
    </citation>
    <scope>NUCLEOTIDE SEQUENCE [LARGE SCALE GENOMIC DNA]</scope>
    <source>
        <strain evidence="1 2">AMM015</strain>
    </source>
</reference>
<accession>A0ABT4Z8U7</accession>
<dbReference type="Proteomes" id="UP001210528">
    <property type="component" value="Unassembled WGS sequence"/>
</dbReference>
<proteinExistence type="predicted"/>
<name>A0ABT4Z8U7_HALEZ</name>
<gene>
    <name evidence="1" type="ORF">PM085_18265</name>
</gene>
<keyword evidence="2" id="KW-1185">Reference proteome</keyword>
<sequence>MREVVAGDAGDLLAAEPGLNAEPKRDLLLWGLRLVDERCDLVVLVALAEPDALPVSFRIVVESQSRLNEVTLLKIV</sequence>
<protein>
    <submittedName>
        <fullName evidence="1">Uncharacterized protein</fullName>
    </submittedName>
</protein>
<evidence type="ECO:0000313" key="1">
    <source>
        <dbReference type="EMBL" id="MDB2294168.1"/>
    </source>
</evidence>
<organism evidence="1 2">
    <name type="scientific">Halorubrum ezzemoulense</name>
    <name type="common">Halorubrum chaoviator</name>
    <dbReference type="NCBI Taxonomy" id="337243"/>
    <lineage>
        <taxon>Archaea</taxon>
        <taxon>Methanobacteriati</taxon>
        <taxon>Methanobacteriota</taxon>
        <taxon>Stenosarchaea group</taxon>
        <taxon>Halobacteria</taxon>
        <taxon>Halobacteriales</taxon>
        <taxon>Haloferacaceae</taxon>
        <taxon>Halorubrum</taxon>
    </lineage>
</organism>
<dbReference type="RefSeq" id="WP_271904811.1">
    <property type="nucleotide sequence ID" value="NZ_JAQLUF010000021.1"/>
</dbReference>
<comment type="caution">
    <text evidence="1">The sequence shown here is derived from an EMBL/GenBank/DDBJ whole genome shotgun (WGS) entry which is preliminary data.</text>
</comment>